<dbReference type="Bgee" id="ENSACLG00000012313">
    <property type="expression patterns" value="Expressed in spleen"/>
</dbReference>
<dbReference type="OrthoDB" id="5983780at2759"/>
<feature type="transmembrane region" description="Helical" evidence="5">
    <location>
        <begin position="58"/>
        <end position="82"/>
    </location>
</feature>
<dbReference type="Pfam" id="PF00229">
    <property type="entry name" value="TNF"/>
    <property type="match status" value="1"/>
</dbReference>
<keyword evidence="8" id="KW-1185">Reference proteome</keyword>
<evidence type="ECO:0000259" key="6">
    <source>
        <dbReference type="PROSITE" id="PS50049"/>
    </source>
</evidence>
<dbReference type="SUPFAM" id="SSF49842">
    <property type="entry name" value="TNF-like"/>
    <property type="match status" value="1"/>
</dbReference>
<reference evidence="7 8" key="1">
    <citation type="submission" date="2018-05" db="EMBL/GenBank/DDBJ databases">
        <authorList>
            <person name="Datahose"/>
        </authorList>
    </citation>
    <scope>NUCLEOTIDE SEQUENCE</scope>
</reference>
<keyword evidence="3" id="KW-0202">Cytokine</keyword>
<name>A0A3P8PLV0_ASTCA</name>
<dbReference type="GeneTree" id="ENSGT01060000248544"/>
<dbReference type="Ensembl" id="ENSACLT00000018426.2">
    <property type="protein sequence ID" value="ENSACLP00000017996.1"/>
    <property type="gene ID" value="ENSACLG00000012313.2"/>
</dbReference>
<dbReference type="SMART" id="SM00207">
    <property type="entry name" value="TNF"/>
    <property type="match status" value="1"/>
</dbReference>
<dbReference type="GO" id="GO:0005615">
    <property type="term" value="C:extracellular space"/>
    <property type="evidence" value="ECO:0007669"/>
    <property type="project" value="UniProtKB-KW"/>
</dbReference>
<comment type="subcellular location">
    <subcellularLocation>
        <location evidence="1">Membrane</location>
    </subcellularLocation>
</comment>
<protein>
    <recommendedName>
        <fullName evidence="6">THD domain-containing protein</fullName>
    </recommendedName>
</protein>
<dbReference type="GO" id="GO:0030903">
    <property type="term" value="P:notochord development"/>
    <property type="evidence" value="ECO:0007669"/>
    <property type="project" value="Ensembl"/>
</dbReference>
<evidence type="ECO:0000256" key="5">
    <source>
        <dbReference type="SAM" id="Phobius"/>
    </source>
</evidence>
<dbReference type="GO" id="GO:0005125">
    <property type="term" value="F:cytokine activity"/>
    <property type="evidence" value="ECO:0007669"/>
    <property type="project" value="UniProtKB-KW"/>
</dbReference>
<dbReference type="PANTHER" id="PTHR11471">
    <property type="entry name" value="TUMOR NECROSIS FACTOR FAMILY MEMBER"/>
    <property type="match status" value="1"/>
</dbReference>
<reference evidence="7" key="3">
    <citation type="submission" date="2025-08" db="UniProtKB">
        <authorList>
            <consortium name="Ensembl"/>
        </authorList>
    </citation>
    <scope>IDENTIFICATION</scope>
</reference>
<evidence type="ECO:0000256" key="3">
    <source>
        <dbReference type="ARBA" id="ARBA00022514"/>
    </source>
</evidence>
<evidence type="ECO:0000256" key="2">
    <source>
        <dbReference type="ARBA" id="ARBA00008670"/>
    </source>
</evidence>
<feature type="domain" description="THD" evidence="6">
    <location>
        <begin position="131"/>
        <end position="275"/>
    </location>
</feature>
<dbReference type="AlphaFoldDB" id="A0A3P8PLV0"/>
<keyword evidence="5" id="KW-0812">Transmembrane</keyword>
<dbReference type="GO" id="GO:0016020">
    <property type="term" value="C:membrane"/>
    <property type="evidence" value="ECO:0007669"/>
    <property type="project" value="UniProtKB-SubCell"/>
</dbReference>
<dbReference type="PANTHER" id="PTHR11471:SF33">
    <property type="entry name" value="TUMOR NECROSIS FACTOR LIGAND SUPERFAMILY MEMBER 6"/>
    <property type="match status" value="1"/>
</dbReference>
<dbReference type="STRING" id="8154.ENSACLP00000017996"/>
<gene>
    <name evidence="7" type="primary">FASLG</name>
</gene>
<dbReference type="GO" id="GO:0008625">
    <property type="term" value="P:extrinsic apoptotic signaling pathway via death domain receptors"/>
    <property type="evidence" value="ECO:0007669"/>
    <property type="project" value="TreeGrafter"/>
</dbReference>
<evidence type="ECO:0000313" key="8">
    <source>
        <dbReference type="Proteomes" id="UP000265100"/>
    </source>
</evidence>
<comment type="similarity">
    <text evidence="2">Belongs to the tumor necrosis factor family.</text>
</comment>
<proteinExistence type="inferred from homology"/>
<organism evidence="7 8">
    <name type="scientific">Astatotilapia calliptera</name>
    <name type="common">Eastern happy</name>
    <name type="synonym">Chromis callipterus</name>
    <dbReference type="NCBI Taxonomy" id="8154"/>
    <lineage>
        <taxon>Eukaryota</taxon>
        <taxon>Metazoa</taxon>
        <taxon>Chordata</taxon>
        <taxon>Craniata</taxon>
        <taxon>Vertebrata</taxon>
        <taxon>Euteleostomi</taxon>
        <taxon>Actinopterygii</taxon>
        <taxon>Neopterygii</taxon>
        <taxon>Teleostei</taxon>
        <taxon>Neoteleostei</taxon>
        <taxon>Acanthomorphata</taxon>
        <taxon>Ovalentaria</taxon>
        <taxon>Cichlomorphae</taxon>
        <taxon>Cichliformes</taxon>
        <taxon>Cichlidae</taxon>
        <taxon>African cichlids</taxon>
        <taxon>Pseudocrenilabrinae</taxon>
        <taxon>Haplochromini</taxon>
        <taxon>Astatotilapia</taxon>
    </lineage>
</organism>
<dbReference type="PROSITE" id="PS50049">
    <property type="entry name" value="THD_2"/>
    <property type="match status" value="1"/>
</dbReference>
<reference evidence="7" key="4">
    <citation type="submission" date="2025-09" db="UniProtKB">
        <authorList>
            <consortium name="Ensembl"/>
        </authorList>
    </citation>
    <scope>IDENTIFICATION</scope>
</reference>
<evidence type="ECO:0000313" key="7">
    <source>
        <dbReference type="Ensembl" id="ENSACLP00000017996.1"/>
    </source>
</evidence>
<reference evidence="8" key="2">
    <citation type="submission" date="2023-03" db="EMBL/GenBank/DDBJ databases">
        <authorList>
            <consortium name="Wellcome Sanger Institute Data Sharing"/>
        </authorList>
    </citation>
    <scope>NUCLEOTIDE SEQUENCE [LARGE SCALE GENOMIC DNA]</scope>
</reference>
<dbReference type="InterPro" id="IPR008983">
    <property type="entry name" value="Tumour_necrosis_fac-like_dom"/>
</dbReference>
<dbReference type="InterPro" id="IPR006052">
    <property type="entry name" value="TNF_dom"/>
</dbReference>
<dbReference type="GO" id="GO:0005164">
    <property type="term" value="F:tumor necrosis factor receptor binding"/>
    <property type="evidence" value="ECO:0007669"/>
    <property type="project" value="InterPro"/>
</dbReference>
<evidence type="ECO:0000256" key="4">
    <source>
        <dbReference type="ARBA" id="ARBA00023136"/>
    </source>
</evidence>
<dbReference type="OMA" id="MACTVNF"/>
<sequence>MACTVNFEQNYPFPQMFLVDGGGGGRQQDSAQPPSLIPCWSFPPAQERMKSRGKSKGCMGISPGLALVVLFLFLLVFAALGFEAFKISRIEDQLRNSDGEVNQPAAEFSVPQKQIGLDESGLNGQDKSKRSAAHVIGRIEKTEHPMTLRWDSRASRAFISGAVAYLTADGALQVNETGFYHIYSRVELIFKECSRISSFDHTVFVRRATDTRPRTLMKAHRGGFCPQQTSYSWTTESYLGSVEHLEKYDRVYVNVSHPRYLSHSHYGNFFGLYKI</sequence>
<evidence type="ECO:0000256" key="1">
    <source>
        <dbReference type="ARBA" id="ARBA00004370"/>
    </source>
</evidence>
<dbReference type="GO" id="GO:0043123">
    <property type="term" value="P:positive regulation of canonical NF-kappaB signal transduction"/>
    <property type="evidence" value="ECO:0007669"/>
    <property type="project" value="TreeGrafter"/>
</dbReference>
<accession>A0A3P8PLV0</accession>
<dbReference type="Gene3D" id="2.60.120.40">
    <property type="match status" value="1"/>
</dbReference>
<dbReference type="Proteomes" id="UP000265100">
    <property type="component" value="Chromosome 23"/>
</dbReference>
<dbReference type="GO" id="GO:0006955">
    <property type="term" value="P:immune response"/>
    <property type="evidence" value="ECO:0007669"/>
    <property type="project" value="InterPro"/>
</dbReference>
<keyword evidence="4 5" id="KW-0472">Membrane</keyword>
<keyword evidence="5" id="KW-1133">Transmembrane helix</keyword>